<feature type="chain" id="PRO_5020400342" evidence="1">
    <location>
        <begin position="20"/>
        <end position="393"/>
    </location>
</feature>
<evidence type="ECO:0000256" key="1">
    <source>
        <dbReference type="SAM" id="SignalP"/>
    </source>
</evidence>
<dbReference type="AlphaFoldDB" id="A0A4Q6Y8J7"/>
<evidence type="ECO:0000313" key="2">
    <source>
        <dbReference type="EMBL" id="RZF65997.1"/>
    </source>
</evidence>
<dbReference type="RefSeq" id="WP_130155235.1">
    <property type="nucleotide sequence ID" value="NZ_SGIS01000003.1"/>
</dbReference>
<keyword evidence="3" id="KW-1185">Reference proteome</keyword>
<evidence type="ECO:0000313" key="3">
    <source>
        <dbReference type="Proteomes" id="UP000292085"/>
    </source>
</evidence>
<dbReference type="Pfam" id="PF00756">
    <property type="entry name" value="Esterase"/>
    <property type="match status" value="1"/>
</dbReference>
<accession>A0A4Q6Y8J7</accession>
<gene>
    <name evidence="2" type="ORF">EWE75_03125</name>
</gene>
<dbReference type="InterPro" id="IPR029058">
    <property type="entry name" value="AB_hydrolase_fold"/>
</dbReference>
<dbReference type="InterPro" id="IPR014756">
    <property type="entry name" value="Ig_E-set"/>
</dbReference>
<dbReference type="InterPro" id="IPR050583">
    <property type="entry name" value="Mycobacterial_A85_antigen"/>
</dbReference>
<dbReference type="PANTHER" id="PTHR48098:SF1">
    <property type="entry name" value="DIACYLGLYCEROL ACYLTRANSFERASE_MYCOLYLTRANSFERASE AG85A"/>
    <property type="match status" value="1"/>
</dbReference>
<proteinExistence type="predicted"/>
<dbReference type="Proteomes" id="UP000292085">
    <property type="component" value="Unassembled WGS sequence"/>
</dbReference>
<keyword evidence="1" id="KW-0732">Signal</keyword>
<dbReference type="SUPFAM" id="SSF81296">
    <property type="entry name" value="E set domains"/>
    <property type="match status" value="1"/>
</dbReference>
<protein>
    <submittedName>
        <fullName evidence="2">Esterase</fullName>
    </submittedName>
</protein>
<feature type="signal peptide" evidence="1">
    <location>
        <begin position="1"/>
        <end position="19"/>
    </location>
</feature>
<dbReference type="EMBL" id="SGIS01000003">
    <property type="protein sequence ID" value="RZF65997.1"/>
    <property type="molecule type" value="Genomic_DNA"/>
</dbReference>
<dbReference type="GO" id="GO:0016747">
    <property type="term" value="F:acyltransferase activity, transferring groups other than amino-acyl groups"/>
    <property type="evidence" value="ECO:0007669"/>
    <property type="project" value="TreeGrafter"/>
</dbReference>
<name>A0A4Q6Y8J7_9SPHN</name>
<comment type="caution">
    <text evidence="2">The sequence shown here is derived from an EMBL/GenBank/DDBJ whole genome shotgun (WGS) entry which is preliminary data.</text>
</comment>
<dbReference type="Gene3D" id="3.40.50.1820">
    <property type="entry name" value="alpha/beta hydrolase"/>
    <property type="match status" value="1"/>
</dbReference>
<dbReference type="PANTHER" id="PTHR48098">
    <property type="entry name" value="ENTEROCHELIN ESTERASE-RELATED"/>
    <property type="match status" value="1"/>
</dbReference>
<reference evidence="2 3" key="1">
    <citation type="submission" date="2019-02" db="EMBL/GenBank/DDBJ databases">
        <authorList>
            <person name="Li Y."/>
        </authorList>
    </citation>
    <scope>NUCLEOTIDE SEQUENCE [LARGE SCALE GENOMIC DNA]</scope>
    <source>
        <strain evidence="2 3">3-7</strain>
    </source>
</reference>
<dbReference type="InterPro" id="IPR013783">
    <property type="entry name" value="Ig-like_fold"/>
</dbReference>
<dbReference type="SUPFAM" id="SSF53474">
    <property type="entry name" value="alpha/beta-Hydrolases"/>
    <property type="match status" value="1"/>
</dbReference>
<sequence length="393" mass="42945">MKRLALMATTLSTCALVTAAAAQDAPRKCEKPNFANPLFYQPVEQLPDSRLRFRLCAPDATDPRVISSDIEAIPSGFDGKAAGLEMTRDDLGYWSATTAAPVPAGTYAYGYRIGGLTLADPQADRFSMNYRGVSSVVEVKGPQGAFQSFDAAVAHGAVATIEYRSVSLGEVRRAHVYTPPGYDRNGTRRYPVLYLVHGAGDSDDSWTSRGHANYILDNLIAAGKAVPMIVVMPAGHTVFKPGSDLFMNKDFGDDLLKDLVPLIDRDYRSIADPAHRAMAGLSMGGAHTLAWGLPNAGTFGPIGVFSMGFYQPGQEERFVAANDAKLRERAKAATPVYFAMGKSDFLHAAVAPTRAMMDRYRIQYRYVESEGGHTWTNWRSYLRDFAQTIFKIT</sequence>
<dbReference type="InterPro" id="IPR000801">
    <property type="entry name" value="Esterase-like"/>
</dbReference>
<dbReference type="OrthoDB" id="9784036at2"/>
<dbReference type="Gene3D" id="2.60.40.10">
    <property type="entry name" value="Immunoglobulins"/>
    <property type="match status" value="1"/>
</dbReference>
<organism evidence="2 3">
    <name type="scientific">Sphingomonas populi</name>
    <dbReference type="NCBI Taxonomy" id="2484750"/>
    <lineage>
        <taxon>Bacteria</taxon>
        <taxon>Pseudomonadati</taxon>
        <taxon>Pseudomonadota</taxon>
        <taxon>Alphaproteobacteria</taxon>
        <taxon>Sphingomonadales</taxon>
        <taxon>Sphingomonadaceae</taxon>
        <taxon>Sphingomonas</taxon>
    </lineage>
</organism>